<proteinExistence type="predicted"/>
<evidence type="ECO:0000259" key="3">
    <source>
        <dbReference type="Pfam" id="PF24883"/>
    </source>
</evidence>
<evidence type="ECO:0000256" key="1">
    <source>
        <dbReference type="ARBA" id="ARBA00022737"/>
    </source>
</evidence>
<dbReference type="InterPro" id="IPR027417">
    <property type="entry name" value="P-loop_NTPase"/>
</dbReference>
<keyword evidence="5" id="KW-1185">Reference proteome</keyword>
<evidence type="ECO:0000256" key="2">
    <source>
        <dbReference type="SAM" id="MobiDB-lite"/>
    </source>
</evidence>
<accession>A0ABR3F2L3</accession>
<dbReference type="SUPFAM" id="SSF52540">
    <property type="entry name" value="P-loop containing nucleoside triphosphate hydrolases"/>
    <property type="match status" value="1"/>
</dbReference>
<dbReference type="Pfam" id="PF24883">
    <property type="entry name" value="NPHP3_N"/>
    <property type="match status" value="1"/>
</dbReference>
<keyword evidence="1" id="KW-0677">Repeat</keyword>
<feature type="domain" description="Nephrocystin 3-like N-terminal" evidence="3">
    <location>
        <begin position="79"/>
        <end position="261"/>
    </location>
</feature>
<dbReference type="InterPro" id="IPR056884">
    <property type="entry name" value="NPHP3-like_N"/>
</dbReference>
<sequence>MTPSGNNNYGSNSNQNNGRDQNNNFDGTFNVNNYNVPSESVLEKLTHHIATNALHNAKGRANRHACLKGTRGGFIEKLGKWIEDPEGNGHVLWVKAGAGVGKTAIAQTLCEKYCKTENSEGLLAAAHFFSRDDASRNSLVSFVPTIAYQLARSPTLGPHLADAIDAAIRSDPSIMGADWEDQFECLICEPCKRINPELWKTLPRLVVIDGLDECMDVLEPQTMNQRRNTWERDGQRRLLSMIQNSLSTPSPLPLRFLIFSRPEHIISSFFRATSIPNLVELDMRELRSEANSDIHLYLCYEFARLVKERSDAGLDMSWPGEKAIQDLTRISDGHFVYVVTAVKYVMDNDPSAHPQDRLDIILQLNPSKYPDLDPLDQLYLHILQPFVDIRNQLLLPLLQLIITPVPRNVNSMRYLLAPYEIYRSRRILAELLNQPDSRHTSIILSRLRSVLYVPDDECSEAVSVLHASFSDFLFDPRRSHDFHVKRIDNFHYYDKSFHSLLHLLKSIILHHRNDEEGIGPREPLAIEAWAFNTWDFLLDIIKFGSIASGLGTETLHAV</sequence>
<feature type="non-terminal residue" evidence="4">
    <location>
        <position position="558"/>
    </location>
</feature>
<name>A0ABR3F2L3_9AGAR</name>
<feature type="region of interest" description="Disordered" evidence="2">
    <location>
        <begin position="1"/>
        <end position="30"/>
    </location>
</feature>
<evidence type="ECO:0000313" key="4">
    <source>
        <dbReference type="EMBL" id="KAL0569449.1"/>
    </source>
</evidence>
<dbReference type="Proteomes" id="UP001465976">
    <property type="component" value="Unassembled WGS sequence"/>
</dbReference>
<protein>
    <recommendedName>
        <fullName evidence="3">Nephrocystin 3-like N-terminal domain-containing protein</fullName>
    </recommendedName>
</protein>
<dbReference type="PANTHER" id="PTHR10039">
    <property type="entry name" value="AMELOGENIN"/>
    <property type="match status" value="1"/>
</dbReference>
<comment type="caution">
    <text evidence="4">The sequence shown here is derived from an EMBL/GenBank/DDBJ whole genome shotgun (WGS) entry which is preliminary data.</text>
</comment>
<reference evidence="4 5" key="1">
    <citation type="submission" date="2024-02" db="EMBL/GenBank/DDBJ databases">
        <title>A draft genome for the cacao thread blight pathogen Marasmius crinis-equi.</title>
        <authorList>
            <person name="Cohen S.P."/>
            <person name="Baruah I.K."/>
            <person name="Amoako-Attah I."/>
            <person name="Bukari Y."/>
            <person name="Meinhardt L.W."/>
            <person name="Bailey B.A."/>
        </authorList>
    </citation>
    <scope>NUCLEOTIDE SEQUENCE [LARGE SCALE GENOMIC DNA]</scope>
    <source>
        <strain evidence="4 5">GH-76</strain>
    </source>
</reference>
<evidence type="ECO:0000313" key="5">
    <source>
        <dbReference type="Proteomes" id="UP001465976"/>
    </source>
</evidence>
<organism evidence="4 5">
    <name type="scientific">Marasmius crinis-equi</name>
    <dbReference type="NCBI Taxonomy" id="585013"/>
    <lineage>
        <taxon>Eukaryota</taxon>
        <taxon>Fungi</taxon>
        <taxon>Dikarya</taxon>
        <taxon>Basidiomycota</taxon>
        <taxon>Agaricomycotina</taxon>
        <taxon>Agaricomycetes</taxon>
        <taxon>Agaricomycetidae</taxon>
        <taxon>Agaricales</taxon>
        <taxon>Marasmiineae</taxon>
        <taxon>Marasmiaceae</taxon>
        <taxon>Marasmius</taxon>
    </lineage>
</organism>
<dbReference type="PANTHER" id="PTHR10039:SF14">
    <property type="entry name" value="NACHT DOMAIN-CONTAINING PROTEIN"/>
    <property type="match status" value="1"/>
</dbReference>
<gene>
    <name evidence="4" type="ORF">V5O48_012517</name>
</gene>
<dbReference type="EMBL" id="JBAHYK010001116">
    <property type="protein sequence ID" value="KAL0569449.1"/>
    <property type="molecule type" value="Genomic_DNA"/>
</dbReference>